<evidence type="ECO:0000313" key="8">
    <source>
        <dbReference type="EMBL" id="ABF12113.1"/>
    </source>
</evidence>
<dbReference type="eggNOG" id="COG1345">
    <property type="taxonomic scope" value="Bacteria"/>
</dbReference>
<dbReference type="Pfam" id="PF02465">
    <property type="entry name" value="FliD_N"/>
    <property type="match status" value="1"/>
</dbReference>
<comment type="subunit">
    <text evidence="2 5">Homopentamer.</text>
</comment>
<evidence type="ECO:0000256" key="1">
    <source>
        <dbReference type="ARBA" id="ARBA00009764"/>
    </source>
</evidence>
<dbReference type="InterPro" id="IPR003481">
    <property type="entry name" value="FliD_N"/>
</dbReference>
<organism evidence="8 9">
    <name type="scientific">Cupriavidus metallidurans (strain ATCC 43123 / DSM 2839 / NBRC 102507 / CH34)</name>
    <name type="common">Ralstonia metallidurans</name>
    <dbReference type="NCBI Taxonomy" id="266264"/>
    <lineage>
        <taxon>Bacteria</taxon>
        <taxon>Pseudomonadati</taxon>
        <taxon>Pseudomonadota</taxon>
        <taxon>Betaproteobacteria</taxon>
        <taxon>Burkholderiales</taxon>
        <taxon>Burkholderiaceae</taxon>
        <taxon>Cupriavidus</taxon>
    </lineage>
</organism>
<dbReference type="GO" id="GO:0009421">
    <property type="term" value="C:bacterial-type flagellum filament cap"/>
    <property type="evidence" value="ECO:0007669"/>
    <property type="project" value="InterPro"/>
</dbReference>
<dbReference type="AlphaFoldDB" id="Q1LCL3"/>
<dbReference type="GO" id="GO:0009424">
    <property type="term" value="C:bacterial-type flagellum hook"/>
    <property type="evidence" value="ECO:0007669"/>
    <property type="project" value="UniProtKB-UniRule"/>
</dbReference>
<keyword evidence="4 5" id="KW-0975">Bacterial flagellum</keyword>
<dbReference type="Pfam" id="PF07195">
    <property type="entry name" value="FliD_C"/>
    <property type="match status" value="1"/>
</dbReference>
<dbReference type="PANTHER" id="PTHR30288:SF0">
    <property type="entry name" value="FLAGELLAR HOOK-ASSOCIATED PROTEIN 2"/>
    <property type="match status" value="1"/>
</dbReference>
<geneLocation type="plasmid" evidence="8 9">
    <name>megaplasmid</name>
</geneLocation>
<name>Q1LCL3_CUPMC</name>
<evidence type="ECO:0000256" key="3">
    <source>
        <dbReference type="ARBA" id="ARBA00023054"/>
    </source>
</evidence>
<dbReference type="GO" id="GO:0005576">
    <property type="term" value="C:extracellular region"/>
    <property type="evidence" value="ECO:0007669"/>
    <property type="project" value="UniProtKB-SubCell"/>
</dbReference>
<evidence type="ECO:0000256" key="4">
    <source>
        <dbReference type="ARBA" id="ARBA00023143"/>
    </source>
</evidence>
<comment type="subcellular location">
    <subcellularLocation>
        <location evidence="5">Secreted</location>
    </subcellularLocation>
    <subcellularLocation>
        <location evidence="5">Bacterial flagellum</location>
    </subcellularLocation>
</comment>
<feature type="domain" description="Flagellar hook-associated protein 2 C-terminal" evidence="7">
    <location>
        <begin position="250"/>
        <end position="470"/>
    </location>
</feature>
<dbReference type="InterPro" id="IPR040026">
    <property type="entry name" value="FliD"/>
</dbReference>
<comment type="similarity">
    <text evidence="1 5">Belongs to the FliD family.</text>
</comment>
<comment type="function">
    <text evidence="5">Required for morphogenesis and for the elongation of the flagellar filament by facilitating polymerization of the flagellin monomers at the tip of growing filament. Forms a capping structure, which prevents flagellin subunits (transported through the central channel of the flagellum) from leaking out without polymerization at the distal end.</text>
</comment>
<dbReference type="GO" id="GO:0071973">
    <property type="term" value="P:bacterial-type flagellum-dependent cell motility"/>
    <property type="evidence" value="ECO:0007669"/>
    <property type="project" value="TreeGrafter"/>
</dbReference>
<protein>
    <recommendedName>
        <fullName evidence="5">Flagellar hook-associated protein 2</fullName>
        <shortName evidence="5">HAP2</shortName>
    </recommendedName>
    <alternativeName>
        <fullName evidence="5">Flagellar cap protein</fullName>
    </alternativeName>
</protein>
<keyword evidence="3" id="KW-0175">Coiled coil</keyword>
<dbReference type="InterPro" id="IPR010809">
    <property type="entry name" value="FliD_C"/>
</dbReference>
<feature type="domain" description="Flagellar hook-associated protein 2 N-terminal" evidence="6">
    <location>
        <begin position="11"/>
        <end position="107"/>
    </location>
</feature>
<dbReference type="PANTHER" id="PTHR30288">
    <property type="entry name" value="FLAGELLAR CAP/ASSEMBLY PROTEIN FLID"/>
    <property type="match status" value="1"/>
</dbReference>
<keyword evidence="5" id="KW-0964">Secreted</keyword>
<evidence type="ECO:0000256" key="5">
    <source>
        <dbReference type="RuleBase" id="RU362066"/>
    </source>
</evidence>
<dbReference type="EMBL" id="CP000353">
    <property type="protein sequence ID" value="ABF12113.1"/>
    <property type="molecule type" value="Genomic_DNA"/>
</dbReference>
<gene>
    <name evidence="8" type="primary">fliD2</name>
    <name evidence="8" type="ordered locus">Rmet_5254</name>
</gene>
<proteinExistence type="inferred from homology"/>
<dbReference type="KEGG" id="rme:Rmet_5254"/>
<dbReference type="RefSeq" id="WP_011519659.1">
    <property type="nucleotide sequence ID" value="NC_007974.2"/>
</dbReference>
<keyword evidence="9" id="KW-1185">Reference proteome</keyword>
<accession>Q1LCL3</accession>
<evidence type="ECO:0000259" key="6">
    <source>
        <dbReference type="Pfam" id="PF02465"/>
    </source>
</evidence>
<dbReference type="HOGENOM" id="CLU_015182_6_1_4"/>
<dbReference type="Proteomes" id="UP000002429">
    <property type="component" value="Plasmid megaplasmid"/>
</dbReference>
<evidence type="ECO:0000256" key="2">
    <source>
        <dbReference type="ARBA" id="ARBA00011255"/>
    </source>
</evidence>
<evidence type="ECO:0000313" key="9">
    <source>
        <dbReference type="Proteomes" id="UP000002429"/>
    </source>
</evidence>
<evidence type="ECO:0000259" key="7">
    <source>
        <dbReference type="Pfam" id="PF07195"/>
    </source>
</evidence>
<sequence length="490" mass="49985">MTTISNLGVGSGLDLSSLLDQLTTAEQAPLTAIKTQQSSYQTKLSAYGQLQSMLAAFQASANQLSNPTFFQSTTASASNTSVLSATGSTTAVPGTYSVNVTQLAQSQSVVSTGQASQTTAVGTGTIHIDFGAITGGTLDSNPASATYGKYTGATFTANSGSTGVDITIDSSNNTLQGVRDAINKANAGVTASIVNDGSGTPYRLVISSNATGATNSVRMSVNETDGGTGLSDLAAYDPAGTQNMQQTIAAQNAQLTVNNIAVQSKGNSVADAVPGVVLNLTQTGTSSVTVQRDNSSIVSGVQAFVAAYNNLQNTAASLSAYDPSTKTGSPLTGDSTLSIIQSQMRSVMNTPQSGNALTTLSQIGISFQNDGTLALDTTKLTSALNSNPGAVAGLFGNTDGVSGYGNQINKLVTGLTSSNGALTTATAGINNTLKDLSNQYDETQTRVDAVIANYKTQFTQLDVIMSQMQNTSSYLTQQFSAMNGTSSSKK</sequence>
<dbReference type="GO" id="GO:0007155">
    <property type="term" value="P:cell adhesion"/>
    <property type="evidence" value="ECO:0007669"/>
    <property type="project" value="InterPro"/>
</dbReference>
<keyword evidence="8" id="KW-0614">Plasmid</keyword>
<reference evidence="9" key="1">
    <citation type="journal article" date="2010" name="PLoS ONE">
        <title>The complete genome sequence of Cupriavidus metallidurans strain CH34, a master survivalist in harsh and anthropogenic environments.</title>
        <authorList>
            <person name="Janssen P.J."/>
            <person name="Van Houdt R."/>
            <person name="Moors H."/>
            <person name="Monsieurs P."/>
            <person name="Morin N."/>
            <person name="Michaux A."/>
            <person name="Benotmane M.A."/>
            <person name="Leys N."/>
            <person name="Vallaeys T."/>
            <person name="Lapidus A."/>
            <person name="Monchy S."/>
            <person name="Medigue C."/>
            <person name="Taghavi S."/>
            <person name="McCorkle S."/>
            <person name="Dunn J."/>
            <person name="van der Lelie D."/>
            <person name="Mergeay M."/>
        </authorList>
    </citation>
    <scope>NUCLEOTIDE SEQUENCE [LARGE SCALE GENOMIC DNA]</scope>
    <source>
        <strain evidence="9">ATCC 43123 / DSM 2839 / NBRC 102507 / CH34</strain>
    </source>
</reference>